<evidence type="ECO:0000313" key="3">
    <source>
        <dbReference type="Proteomes" id="UP000275356"/>
    </source>
</evidence>
<dbReference type="EMBL" id="RKHQ01000001">
    <property type="protein sequence ID" value="ROR95877.1"/>
    <property type="molecule type" value="Genomic_DNA"/>
</dbReference>
<dbReference type="Gene3D" id="2.40.320.10">
    <property type="entry name" value="Hypothetical Protein Pfu-838710-001"/>
    <property type="match status" value="1"/>
</dbReference>
<dbReference type="InterPro" id="IPR012042">
    <property type="entry name" value="NeuTTM/CthTTM-like"/>
</dbReference>
<evidence type="ECO:0000259" key="1">
    <source>
        <dbReference type="SMART" id="SM01118"/>
    </source>
</evidence>
<comment type="caution">
    <text evidence="2">The sequence shown here is derived from an EMBL/GenBank/DDBJ whole genome shotgun (WGS) entry which is preliminary data.</text>
</comment>
<proteinExistence type="predicted"/>
<evidence type="ECO:0000313" key="2">
    <source>
        <dbReference type="EMBL" id="ROR95877.1"/>
    </source>
</evidence>
<sequence length="219" mass="23912">MERNDPPSLESLADAQDFEYERRFLVTDFPAQLRDAPALIVQSYYLADAGYALRVRVQASDVEANLSASSRPLEVLAEFHDAATLATVTIKGPAVGGTRYESERHVDPDVAVELIRRGGMPMVKTRYSVWAGSDGWAVDVFGGANAPLVVAECERSAPVTDLEIPSWCVTELTDDRRFSNESLAARPYGEWAATYLAELAAAGPRMRGDFGTNAQLLPE</sequence>
<dbReference type="RefSeq" id="WP_245967880.1">
    <property type="nucleotide sequence ID" value="NZ_CALFQU010000020.1"/>
</dbReference>
<dbReference type="InterPro" id="IPR033469">
    <property type="entry name" value="CYTH-like_dom_sf"/>
</dbReference>
<dbReference type="SMART" id="SM01118">
    <property type="entry name" value="CYTH"/>
    <property type="match status" value="1"/>
</dbReference>
<protein>
    <submittedName>
        <fullName evidence="2">CYTH domain-containing protein</fullName>
    </submittedName>
</protein>
<dbReference type="Proteomes" id="UP000275356">
    <property type="component" value="Unassembled WGS sequence"/>
</dbReference>
<gene>
    <name evidence="2" type="ORF">EDD28_0440</name>
</gene>
<accession>A0A3N2D7W9</accession>
<feature type="domain" description="CYTH" evidence="1">
    <location>
        <begin position="17"/>
        <end position="185"/>
    </location>
</feature>
<name>A0A3N2D7W9_9MICO</name>
<dbReference type="AlphaFoldDB" id="A0A3N2D7W9"/>
<dbReference type="SUPFAM" id="SSF55154">
    <property type="entry name" value="CYTH-like phosphatases"/>
    <property type="match status" value="1"/>
</dbReference>
<dbReference type="CDD" id="cd07891">
    <property type="entry name" value="CYTH-like_CthTTM-like_1"/>
    <property type="match status" value="1"/>
</dbReference>
<reference evidence="2 3" key="1">
    <citation type="submission" date="2018-11" db="EMBL/GenBank/DDBJ databases">
        <title>Sequencing the genomes of 1000 actinobacteria strains.</title>
        <authorList>
            <person name="Klenk H.-P."/>
        </authorList>
    </citation>
    <scope>NUCLEOTIDE SEQUENCE [LARGE SCALE GENOMIC DNA]</scope>
    <source>
        <strain evidence="2 3">DSM 13521</strain>
    </source>
</reference>
<dbReference type="InterPro" id="IPR023577">
    <property type="entry name" value="CYTH_domain"/>
</dbReference>
<dbReference type="PANTHER" id="PTHR40114:SF1">
    <property type="entry name" value="SLR0698 PROTEIN"/>
    <property type="match status" value="1"/>
</dbReference>
<dbReference type="PANTHER" id="PTHR40114">
    <property type="entry name" value="SLR0698 PROTEIN"/>
    <property type="match status" value="1"/>
</dbReference>
<keyword evidence="3" id="KW-1185">Reference proteome</keyword>
<organism evidence="2 3">
    <name type="scientific">Salana multivorans</name>
    <dbReference type="NCBI Taxonomy" id="120377"/>
    <lineage>
        <taxon>Bacteria</taxon>
        <taxon>Bacillati</taxon>
        <taxon>Actinomycetota</taxon>
        <taxon>Actinomycetes</taxon>
        <taxon>Micrococcales</taxon>
        <taxon>Beutenbergiaceae</taxon>
        <taxon>Salana</taxon>
    </lineage>
</organism>